<gene>
    <name evidence="4" type="ORF">SAMN06265795_101471</name>
</gene>
<proteinExistence type="inferred from homology"/>
<dbReference type="Proteomes" id="UP000198284">
    <property type="component" value="Unassembled WGS sequence"/>
</dbReference>
<dbReference type="OrthoDB" id="9793412at2"/>
<dbReference type="InterPro" id="IPR051910">
    <property type="entry name" value="ComF/GntX_DNA_util-trans"/>
</dbReference>
<dbReference type="PANTHER" id="PTHR47505:SF1">
    <property type="entry name" value="DNA UTILIZATION PROTEIN YHGH"/>
    <property type="match status" value="1"/>
</dbReference>
<accession>A0A239CID3</accession>
<evidence type="ECO:0000313" key="5">
    <source>
        <dbReference type="Proteomes" id="UP000198284"/>
    </source>
</evidence>
<dbReference type="InterPro" id="IPR000836">
    <property type="entry name" value="PRTase_dom"/>
</dbReference>
<protein>
    <submittedName>
        <fullName evidence="4">ComF family protein</fullName>
    </submittedName>
</protein>
<evidence type="ECO:0000259" key="2">
    <source>
        <dbReference type="Pfam" id="PF00156"/>
    </source>
</evidence>
<dbReference type="PANTHER" id="PTHR47505">
    <property type="entry name" value="DNA UTILIZATION PROTEIN YHGH"/>
    <property type="match status" value="1"/>
</dbReference>
<dbReference type="InterPro" id="IPR044005">
    <property type="entry name" value="DZR_2"/>
</dbReference>
<evidence type="ECO:0000256" key="1">
    <source>
        <dbReference type="ARBA" id="ARBA00008007"/>
    </source>
</evidence>
<feature type="domain" description="Phosphoribosyltransferase" evidence="2">
    <location>
        <begin position="156"/>
        <end position="252"/>
    </location>
</feature>
<sequence length="254" mass="27207">MAERIDTTLSRRRLLPGLLSSCLDLLLPSSCALCGCRAPRSLCDGCRTQFFRPVAARCLQCALPLPGASQESAVRCGACLAQPPAFDHSVAAADYAIPLDQLVLQLKFGNRLALAPLMGAMLREAADAAALPAPMTLMTAVPLGPQRLAERGFNQALEIARPLARSLGVPLLPRLIERSRDTRPQSLLAPEARRGNVRQAFLISPAHADAVRGQHVGVVDDVMTTGDTLNEIALLLKRYGAARVTCLVFARTPK</sequence>
<feature type="domain" description="Double zinc ribbon" evidence="3">
    <location>
        <begin position="23"/>
        <end position="80"/>
    </location>
</feature>
<keyword evidence="5" id="KW-1185">Reference proteome</keyword>
<dbReference type="EMBL" id="FZOT01000001">
    <property type="protein sequence ID" value="SNS19672.1"/>
    <property type="molecule type" value="Genomic_DNA"/>
</dbReference>
<organism evidence="4 5">
    <name type="scientific">Noviherbaspirillum humi</name>
    <dbReference type="NCBI Taxonomy" id="1688639"/>
    <lineage>
        <taxon>Bacteria</taxon>
        <taxon>Pseudomonadati</taxon>
        <taxon>Pseudomonadota</taxon>
        <taxon>Betaproteobacteria</taxon>
        <taxon>Burkholderiales</taxon>
        <taxon>Oxalobacteraceae</taxon>
        <taxon>Noviherbaspirillum</taxon>
    </lineage>
</organism>
<evidence type="ECO:0000259" key="3">
    <source>
        <dbReference type="Pfam" id="PF18912"/>
    </source>
</evidence>
<evidence type="ECO:0000313" key="4">
    <source>
        <dbReference type="EMBL" id="SNS19672.1"/>
    </source>
</evidence>
<dbReference type="SUPFAM" id="SSF53271">
    <property type="entry name" value="PRTase-like"/>
    <property type="match status" value="1"/>
</dbReference>
<dbReference type="CDD" id="cd06223">
    <property type="entry name" value="PRTases_typeI"/>
    <property type="match status" value="1"/>
</dbReference>
<name>A0A239CID3_9BURK</name>
<dbReference type="Gene3D" id="3.40.50.2020">
    <property type="match status" value="1"/>
</dbReference>
<dbReference type="Pfam" id="PF00156">
    <property type="entry name" value="Pribosyltran"/>
    <property type="match status" value="1"/>
</dbReference>
<reference evidence="4 5" key="1">
    <citation type="submission" date="2017-06" db="EMBL/GenBank/DDBJ databases">
        <authorList>
            <person name="Kim H.J."/>
            <person name="Triplett B.A."/>
        </authorList>
    </citation>
    <scope>NUCLEOTIDE SEQUENCE [LARGE SCALE GENOMIC DNA]</scope>
    <source>
        <strain evidence="4 5">U15</strain>
    </source>
</reference>
<dbReference type="AlphaFoldDB" id="A0A239CID3"/>
<dbReference type="RefSeq" id="WP_089397877.1">
    <property type="nucleotide sequence ID" value="NZ_FZOT01000001.1"/>
</dbReference>
<dbReference type="InterPro" id="IPR029057">
    <property type="entry name" value="PRTase-like"/>
</dbReference>
<dbReference type="Pfam" id="PF18912">
    <property type="entry name" value="DZR_2"/>
    <property type="match status" value="1"/>
</dbReference>
<comment type="similarity">
    <text evidence="1">Belongs to the ComF/GntX family.</text>
</comment>